<evidence type="ECO:0000313" key="1">
    <source>
        <dbReference type="EMBL" id="QUF07486.1"/>
    </source>
</evidence>
<accession>A0AA45R6X0</accession>
<dbReference type="GO" id="GO:0019748">
    <property type="term" value="P:secondary metabolic process"/>
    <property type="evidence" value="ECO:0007669"/>
    <property type="project" value="InterPro"/>
</dbReference>
<reference evidence="1" key="1">
    <citation type="submission" date="2021-04" db="EMBL/GenBank/DDBJ databases">
        <title>Genomic sequence of Actinosynnema pretiosum subsp. pretiosum ATCC 31280 (C-14919).</title>
        <authorList>
            <person name="Bai L."/>
            <person name="Wang X."/>
            <person name="Xiao Y."/>
        </authorList>
    </citation>
    <scope>NUCLEOTIDE SEQUENCE</scope>
    <source>
        <strain evidence="1">ATCC 31280</strain>
    </source>
</reference>
<keyword evidence="1" id="KW-0808">Transferase</keyword>
<protein>
    <submittedName>
        <fullName evidence="1">Aminoglycoside/hydroxyurea antibiotic resistance kinase</fullName>
    </submittedName>
</protein>
<keyword evidence="1" id="KW-0418">Kinase</keyword>
<organism evidence="1 2">
    <name type="scientific">Actinosynnema pretiosum subsp. pretiosum</name>
    <dbReference type="NCBI Taxonomy" id="103721"/>
    <lineage>
        <taxon>Bacteria</taxon>
        <taxon>Bacillati</taxon>
        <taxon>Actinomycetota</taxon>
        <taxon>Actinomycetes</taxon>
        <taxon>Pseudonocardiales</taxon>
        <taxon>Pseudonocardiaceae</taxon>
        <taxon>Actinosynnema</taxon>
    </lineage>
</organism>
<evidence type="ECO:0000313" key="2">
    <source>
        <dbReference type="Proteomes" id="UP000677152"/>
    </source>
</evidence>
<dbReference type="GO" id="GO:0016301">
    <property type="term" value="F:kinase activity"/>
    <property type="evidence" value="ECO:0007669"/>
    <property type="project" value="UniProtKB-KW"/>
</dbReference>
<dbReference type="InterPro" id="IPR011009">
    <property type="entry name" value="Kinase-like_dom_sf"/>
</dbReference>
<dbReference type="InterPro" id="IPR006748">
    <property type="entry name" value="NH2Glyco/OHUrea_AB-resist_kin"/>
</dbReference>
<dbReference type="EMBL" id="CP073249">
    <property type="protein sequence ID" value="QUF07486.1"/>
    <property type="molecule type" value="Genomic_DNA"/>
</dbReference>
<dbReference type="SUPFAM" id="SSF56112">
    <property type="entry name" value="Protein kinase-like (PK-like)"/>
    <property type="match status" value="1"/>
</dbReference>
<dbReference type="Proteomes" id="UP000677152">
    <property type="component" value="Chromosome"/>
</dbReference>
<dbReference type="Pfam" id="PF04655">
    <property type="entry name" value="APH_6_hur"/>
    <property type="match status" value="1"/>
</dbReference>
<dbReference type="GO" id="GO:0016773">
    <property type="term" value="F:phosphotransferase activity, alcohol group as acceptor"/>
    <property type="evidence" value="ECO:0007669"/>
    <property type="project" value="InterPro"/>
</dbReference>
<proteinExistence type="predicted"/>
<dbReference type="AlphaFoldDB" id="A0AA45R6X0"/>
<gene>
    <name evidence="1" type="ORF">KCV87_16570</name>
</gene>
<sequence>MIEAPAGFGQGLVGAEDWIADLPRLATRACAAWQLTPDGDLMSGMTAVVLPVRRADGSPAALKLVWQDVETRGEPLALRAWDGDGAVRLLEHDPDTGALLLERLHARRSLLDVPIAEAVAVAAGLMRRLALPDATGFRRAEPVDVTAENAAVGSPAPSRIAEAATELGRELTANAARLLVNEDGHYENVLAADREPWLVIDPKPLSCDVEVGAVALLWNRIAELDGERGVRERLAAVVDAAGMDPELARNWAFYRAASAWPWFSAQGFDVSPGACETITRALSPR</sequence>
<name>A0AA45R6X0_9PSEU</name>